<protein>
    <recommendedName>
        <fullName evidence="4">N-acetylgalactosaminide beta-1,3-galactosyltransferase</fullName>
        <ecNumber evidence="4">2.4.1.122</ecNumber>
    </recommendedName>
</protein>
<evidence type="ECO:0000256" key="5">
    <source>
        <dbReference type="ARBA" id="ARBA00022676"/>
    </source>
</evidence>
<comment type="caution">
    <text evidence="14">The sequence shown here is derived from an EMBL/GenBank/DDBJ whole genome shotgun (WGS) entry which is preliminary data.</text>
</comment>
<comment type="subcellular location">
    <subcellularLocation>
        <location evidence="1">Membrane</location>
        <topology evidence="1">Single-pass type II membrane protein</topology>
    </subcellularLocation>
</comment>
<proteinExistence type="inferred from homology"/>
<evidence type="ECO:0000256" key="10">
    <source>
        <dbReference type="ARBA" id="ARBA00022989"/>
    </source>
</evidence>
<dbReference type="Pfam" id="PF00024">
    <property type="entry name" value="PAN_1"/>
    <property type="match status" value="1"/>
</dbReference>
<evidence type="ECO:0000259" key="13">
    <source>
        <dbReference type="Pfam" id="PF02434"/>
    </source>
</evidence>
<evidence type="ECO:0000313" key="15">
    <source>
        <dbReference type="Proteomes" id="UP001390339"/>
    </source>
</evidence>
<accession>A0ABR2IWR2</accession>
<name>A0ABR2IWR2_9PEZI</name>
<sequence length="459" mass="52073">MMLPPGLFRLGIRIARQLAVVLPIVVLLLWILLPNDHSLRLWARFNLSSIIDPTLTTKQIYATPVPYPVDLVNDVALVVKSGYATRHRLRGWLDLLQRGQDFNNFLFVADFDTDDLKMVDAKAEPVVVHNVANMTMHRVQQHLNFEAQKRYPRIEKYTMLEGALKHEYNTIAEGVAKDSGWEMDTIKFIPSLELAWTRFPKVKWYILVDDDTYLVRPSLEQFLGHLDSRKAQYVGNAVGAWNGRFAHGGSAIVVSRPALAQLFAGHPDVVEWAYVRSLTASLGDNLVTKTFHKTGLYLIEGYSRFFNGEPPVSTKIRYDRLCDPIISFHHIKDPEAMMSVHDLFVKTTTPPRWLDTWRLKGAPTIQQLEKQPIIQDWDHVGGLDEYTTSGKADSIEACQAKCNKKWGPCLAWTYIPETKVCNTSPWMTVGDTQVGRSTGINTVLLRKLAKNCLSAMNKV</sequence>
<keyword evidence="6" id="KW-0808">Transferase</keyword>
<evidence type="ECO:0000256" key="6">
    <source>
        <dbReference type="ARBA" id="ARBA00022679"/>
    </source>
</evidence>
<dbReference type="Gene3D" id="3.90.550.50">
    <property type="match status" value="1"/>
</dbReference>
<dbReference type="Proteomes" id="UP001390339">
    <property type="component" value="Unassembled WGS sequence"/>
</dbReference>
<keyword evidence="5" id="KW-0328">Glycosyltransferase</keyword>
<keyword evidence="10" id="KW-1133">Transmembrane helix</keyword>
<dbReference type="PANTHER" id="PTHR23033">
    <property type="entry name" value="BETA1,3-GALACTOSYLTRANSFERASE"/>
    <property type="match status" value="1"/>
</dbReference>
<evidence type="ECO:0000256" key="2">
    <source>
        <dbReference type="ARBA" id="ARBA00004922"/>
    </source>
</evidence>
<gene>
    <name evidence="14" type="ORF">PGQ11_007660</name>
</gene>
<evidence type="ECO:0000256" key="8">
    <source>
        <dbReference type="ARBA" id="ARBA00022741"/>
    </source>
</evidence>
<keyword evidence="7" id="KW-0812">Transmembrane</keyword>
<evidence type="ECO:0000256" key="3">
    <source>
        <dbReference type="ARBA" id="ARBA00006462"/>
    </source>
</evidence>
<dbReference type="EC" id="2.4.1.122" evidence="4"/>
<dbReference type="Pfam" id="PF02434">
    <property type="entry name" value="Fringe"/>
    <property type="match status" value="1"/>
</dbReference>
<evidence type="ECO:0000256" key="11">
    <source>
        <dbReference type="ARBA" id="ARBA00023136"/>
    </source>
</evidence>
<feature type="domain" description="Apple" evidence="12">
    <location>
        <begin position="389"/>
        <end position="428"/>
    </location>
</feature>
<dbReference type="InterPro" id="IPR003378">
    <property type="entry name" value="Fringe-like_glycosylTrfase"/>
</dbReference>
<dbReference type="InterPro" id="IPR003609">
    <property type="entry name" value="Pan_app"/>
</dbReference>
<evidence type="ECO:0000256" key="7">
    <source>
        <dbReference type="ARBA" id="ARBA00022692"/>
    </source>
</evidence>
<evidence type="ECO:0000256" key="9">
    <source>
        <dbReference type="ARBA" id="ARBA00022968"/>
    </source>
</evidence>
<keyword evidence="11" id="KW-0472">Membrane</keyword>
<comment type="similarity">
    <text evidence="3">Belongs to the glycosyltransferase 31 family. Beta3-Gal-T subfamily.</text>
</comment>
<keyword evidence="9" id="KW-0735">Signal-anchor</keyword>
<comment type="pathway">
    <text evidence="2">Protein modification; protein glycosylation.</text>
</comment>
<feature type="domain" description="Fringe-like glycosyltransferase" evidence="13">
    <location>
        <begin position="201"/>
        <end position="262"/>
    </location>
</feature>
<evidence type="ECO:0000259" key="12">
    <source>
        <dbReference type="Pfam" id="PF00024"/>
    </source>
</evidence>
<dbReference type="InterPro" id="IPR026050">
    <property type="entry name" value="C1GALT1/C1GALT1_chp1"/>
</dbReference>
<organism evidence="14 15">
    <name type="scientific">Apiospora arundinis</name>
    <dbReference type="NCBI Taxonomy" id="335852"/>
    <lineage>
        <taxon>Eukaryota</taxon>
        <taxon>Fungi</taxon>
        <taxon>Dikarya</taxon>
        <taxon>Ascomycota</taxon>
        <taxon>Pezizomycotina</taxon>
        <taxon>Sordariomycetes</taxon>
        <taxon>Xylariomycetidae</taxon>
        <taxon>Amphisphaeriales</taxon>
        <taxon>Apiosporaceae</taxon>
        <taxon>Apiospora</taxon>
    </lineage>
</organism>
<reference evidence="14 15" key="1">
    <citation type="journal article" date="2024" name="IMA Fungus">
        <title>Apiospora arundinis, a panoply of carbohydrate-active enzymes and secondary metabolites.</title>
        <authorList>
            <person name="Sorensen T."/>
            <person name="Petersen C."/>
            <person name="Muurmann A.T."/>
            <person name="Christiansen J.V."/>
            <person name="Brundto M.L."/>
            <person name="Overgaard C.K."/>
            <person name="Boysen A.T."/>
            <person name="Wollenberg R.D."/>
            <person name="Larsen T.O."/>
            <person name="Sorensen J.L."/>
            <person name="Nielsen K.L."/>
            <person name="Sondergaard T.E."/>
        </authorList>
    </citation>
    <scope>NUCLEOTIDE SEQUENCE [LARGE SCALE GENOMIC DNA]</scope>
    <source>
        <strain evidence="14 15">AAU 773</strain>
    </source>
</reference>
<dbReference type="EMBL" id="JAPCWZ010000004">
    <property type="protein sequence ID" value="KAK8869082.1"/>
    <property type="molecule type" value="Genomic_DNA"/>
</dbReference>
<dbReference type="PANTHER" id="PTHR23033:SF40">
    <property type="entry name" value="APPLE DOMAIN-CONTAINING PROTEIN"/>
    <property type="match status" value="1"/>
</dbReference>
<keyword evidence="15" id="KW-1185">Reference proteome</keyword>
<evidence type="ECO:0000313" key="14">
    <source>
        <dbReference type="EMBL" id="KAK8869082.1"/>
    </source>
</evidence>
<keyword evidence="8" id="KW-0547">Nucleotide-binding</keyword>
<evidence type="ECO:0000256" key="1">
    <source>
        <dbReference type="ARBA" id="ARBA00004606"/>
    </source>
</evidence>
<evidence type="ECO:0000256" key="4">
    <source>
        <dbReference type="ARBA" id="ARBA00012557"/>
    </source>
</evidence>